<accession>A0ABD5WFB7</accession>
<evidence type="ECO:0000313" key="5">
    <source>
        <dbReference type="Proteomes" id="UP001596461"/>
    </source>
</evidence>
<evidence type="ECO:0000259" key="2">
    <source>
        <dbReference type="Pfam" id="PF24034"/>
    </source>
</evidence>
<dbReference type="Pfam" id="PF24036">
    <property type="entry name" value="DUF7345"/>
    <property type="match status" value="1"/>
</dbReference>
<gene>
    <name evidence="4" type="ORF">ACFQL9_12245</name>
</gene>
<dbReference type="Proteomes" id="UP001596461">
    <property type="component" value="Unassembled WGS sequence"/>
</dbReference>
<dbReference type="InterPro" id="IPR055769">
    <property type="entry name" value="DUF7345"/>
</dbReference>
<proteinExistence type="predicted"/>
<dbReference type="EMBL" id="JBHTAH010000010">
    <property type="protein sequence ID" value="MFC7070413.1"/>
    <property type="molecule type" value="Genomic_DNA"/>
</dbReference>
<keyword evidence="5" id="KW-1185">Reference proteome</keyword>
<feature type="compositionally biased region" description="Acidic residues" evidence="1">
    <location>
        <begin position="316"/>
        <end position="349"/>
    </location>
</feature>
<comment type="caution">
    <text evidence="4">The sequence shown here is derived from an EMBL/GenBank/DDBJ whole genome shotgun (WGS) entry which is preliminary data.</text>
</comment>
<evidence type="ECO:0000256" key="1">
    <source>
        <dbReference type="SAM" id="MobiDB-lite"/>
    </source>
</evidence>
<dbReference type="Pfam" id="PF24034">
    <property type="entry name" value="DUF7343"/>
    <property type="match status" value="1"/>
</dbReference>
<organism evidence="4 5">
    <name type="scientific">Halobaculum lipolyticum</name>
    <dbReference type="NCBI Taxonomy" id="3032001"/>
    <lineage>
        <taxon>Archaea</taxon>
        <taxon>Methanobacteriati</taxon>
        <taxon>Methanobacteriota</taxon>
        <taxon>Stenosarchaea group</taxon>
        <taxon>Halobacteria</taxon>
        <taxon>Halobacteriales</taxon>
        <taxon>Haloferacaceae</taxon>
        <taxon>Halobaculum</taxon>
    </lineage>
</organism>
<evidence type="ECO:0000313" key="4">
    <source>
        <dbReference type="EMBL" id="MFC7070413.1"/>
    </source>
</evidence>
<sequence length="436" mass="44656">MRSPAAVAFALLLVLAGVAPAVAATAVPAGGPTGPAAPTAADSLAPDGRPAAPDLGLGFAQTGDVAADRVVLRATLRPDGDAEWRIAYRIELTDDNTTAAFESLQADVRENRSAYVSRFDSRMATTVAAAENATGREMAATNVSVTAQRNLFPTSTDYGVVAYTFTWEGFAATRGNSVVAGDALAGLFLDSGTVLTVAWPDGYEVRSVAPEADERSETAATWRGERTFGPDQPRVTVAPASALPLRPAYLAVAAVLLVGIGGAVLLRRRGDFPVVGGDLDGDGGASAAADGASGDEGAGGTGGADEPADRTRAADATDDADGDAESPGDADAVADGESAADDADADDGDTAPPEELLSPHERVVRVVEGNGGRMKQADVTEELGWSAARTSQVVGDLRDDGTIESFRLGRENVLRLPEADDDPHPGDPDFPDPDDE</sequence>
<dbReference type="InterPro" id="IPR055767">
    <property type="entry name" value="DUF7343"/>
</dbReference>
<name>A0ABD5WFB7_9EURY</name>
<feature type="region of interest" description="Disordered" evidence="1">
    <location>
        <begin position="414"/>
        <end position="436"/>
    </location>
</feature>
<protein>
    <submittedName>
        <fullName evidence="4">Helix-turn-helix transcriptional regulator</fullName>
    </submittedName>
</protein>
<dbReference type="AlphaFoldDB" id="A0ABD5WFB7"/>
<reference evidence="4 5" key="1">
    <citation type="journal article" date="2019" name="Int. J. Syst. Evol. Microbiol.">
        <title>The Global Catalogue of Microorganisms (GCM) 10K type strain sequencing project: providing services to taxonomists for standard genome sequencing and annotation.</title>
        <authorList>
            <consortium name="The Broad Institute Genomics Platform"/>
            <consortium name="The Broad Institute Genome Sequencing Center for Infectious Disease"/>
            <person name="Wu L."/>
            <person name="Ma J."/>
        </authorList>
    </citation>
    <scope>NUCLEOTIDE SEQUENCE [LARGE SCALE GENOMIC DNA]</scope>
    <source>
        <strain evidence="4 5">DT31</strain>
    </source>
</reference>
<feature type="region of interest" description="Disordered" evidence="1">
    <location>
        <begin position="283"/>
        <end position="359"/>
    </location>
</feature>
<evidence type="ECO:0000259" key="3">
    <source>
        <dbReference type="Pfam" id="PF24036"/>
    </source>
</evidence>
<dbReference type="RefSeq" id="WP_390210664.1">
    <property type="nucleotide sequence ID" value="NZ_JBHTAH010000010.1"/>
</dbReference>
<feature type="compositionally biased region" description="Gly residues" evidence="1">
    <location>
        <begin position="294"/>
        <end position="303"/>
    </location>
</feature>
<feature type="domain" description="DUF7343" evidence="2">
    <location>
        <begin position="356"/>
        <end position="417"/>
    </location>
</feature>
<feature type="domain" description="DUF7345" evidence="3">
    <location>
        <begin position="74"/>
        <end position="203"/>
    </location>
</feature>